<organism evidence="3 4">
    <name type="scientific">Mucilaginibacter panaciglaebae</name>
    <dbReference type="NCBI Taxonomy" id="502331"/>
    <lineage>
        <taxon>Bacteria</taxon>
        <taxon>Pseudomonadati</taxon>
        <taxon>Bacteroidota</taxon>
        <taxon>Sphingobacteriia</taxon>
        <taxon>Sphingobacteriales</taxon>
        <taxon>Sphingobacteriaceae</taxon>
        <taxon>Mucilaginibacter</taxon>
    </lineage>
</organism>
<dbReference type="PANTHER" id="PTHR43540:SF7">
    <property type="entry name" value="ISOCHORISMATASE FAMILY PROTEIN YECD"/>
    <property type="match status" value="1"/>
</dbReference>
<dbReference type="InterPro" id="IPR000868">
    <property type="entry name" value="Isochorismatase-like_dom"/>
</dbReference>
<dbReference type="Gene3D" id="3.40.50.850">
    <property type="entry name" value="Isochorismatase-like"/>
    <property type="match status" value="1"/>
</dbReference>
<evidence type="ECO:0000256" key="1">
    <source>
        <dbReference type="ARBA" id="ARBA00022801"/>
    </source>
</evidence>
<evidence type="ECO:0000259" key="2">
    <source>
        <dbReference type="Pfam" id="PF00857"/>
    </source>
</evidence>
<dbReference type="EMBL" id="BAABCV010000004">
    <property type="protein sequence ID" value="GAA4092463.1"/>
    <property type="molecule type" value="Genomic_DNA"/>
</dbReference>
<dbReference type="InterPro" id="IPR036380">
    <property type="entry name" value="Isochorismatase-like_sf"/>
</dbReference>
<dbReference type="Pfam" id="PF00857">
    <property type="entry name" value="Isochorismatase"/>
    <property type="match status" value="1"/>
</dbReference>
<dbReference type="Proteomes" id="UP001500841">
    <property type="component" value="Unassembled WGS sequence"/>
</dbReference>
<sequence length="205" mass="22249">MTMITALDAKTALVLIDLQNSIAGLQTVHPFNDVVKNCTQLIDAFRTKKLPVVFVRVITVGAKWTLARVERSNMPKTEEGIREMKAKIEATGAANIISQLEVKDGDLLITKHTWSAFPETLLHDELQKRGITGIVLGGVATSIGVEATARDASVLGYNLTFAKDAMTDLTASGHEHSLNTIFPRIGEIDTTEAIIAKLRELAVIS</sequence>
<accession>A0ABP7WPS7</accession>
<dbReference type="SUPFAM" id="SSF52499">
    <property type="entry name" value="Isochorismatase-like hydrolases"/>
    <property type="match status" value="1"/>
</dbReference>
<name>A0ABP7WPS7_9SPHI</name>
<comment type="caution">
    <text evidence="3">The sequence shown here is derived from an EMBL/GenBank/DDBJ whole genome shotgun (WGS) entry which is preliminary data.</text>
</comment>
<evidence type="ECO:0000313" key="3">
    <source>
        <dbReference type="EMBL" id="GAA4092463.1"/>
    </source>
</evidence>
<dbReference type="CDD" id="cd00431">
    <property type="entry name" value="cysteine_hydrolases"/>
    <property type="match status" value="1"/>
</dbReference>
<keyword evidence="1 3" id="KW-0378">Hydrolase</keyword>
<keyword evidence="4" id="KW-1185">Reference proteome</keyword>
<dbReference type="GO" id="GO:0016787">
    <property type="term" value="F:hydrolase activity"/>
    <property type="evidence" value="ECO:0007669"/>
    <property type="project" value="UniProtKB-KW"/>
</dbReference>
<protein>
    <submittedName>
        <fullName evidence="3">Hydrolase</fullName>
    </submittedName>
</protein>
<dbReference type="PANTHER" id="PTHR43540">
    <property type="entry name" value="PEROXYUREIDOACRYLATE/UREIDOACRYLATE AMIDOHYDROLASE-RELATED"/>
    <property type="match status" value="1"/>
</dbReference>
<dbReference type="InterPro" id="IPR050272">
    <property type="entry name" value="Isochorismatase-like_hydrls"/>
</dbReference>
<gene>
    <name evidence="3" type="ORF">GCM10022392_13400</name>
</gene>
<proteinExistence type="predicted"/>
<evidence type="ECO:0000313" key="4">
    <source>
        <dbReference type="Proteomes" id="UP001500841"/>
    </source>
</evidence>
<feature type="domain" description="Isochorismatase-like" evidence="2">
    <location>
        <begin position="11"/>
        <end position="192"/>
    </location>
</feature>
<reference evidence="4" key="1">
    <citation type="journal article" date="2019" name="Int. J. Syst. Evol. Microbiol.">
        <title>The Global Catalogue of Microorganisms (GCM) 10K type strain sequencing project: providing services to taxonomists for standard genome sequencing and annotation.</title>
        <authorList>
            <consortium name="The Broad Institute Genomics Platform"/>
            <consortium name="The Broad Institute Genome Sequencing Center for Infectious Disease"/>
            <person name="Wu L."/>
            <person name="Ma J."/>
        </authorList>
    </citation>
    <scope>NUCLEOTIDE SEQUENCE [LARGE SCALE GENOMIC DNA]</scope>
    <source>
        <strain evidence="4">JCM 17085</strain>
    </source>
</reference>